<feature type="region of interest" description="Disordered" evidence="1">
    <location>
        <begin position="1"/>
        <end position="25"/>
    </location>
</feature>
<dbReference type="AlphaFoldDB" id="A0A9N9F3Z7"/>
<name>A0A9N9F3Z7_9GLOM</name>
<organism evidence="2 3">
    <name type="scientific">Ambispora gerdemannii</name>
    <dbReference type="NCBI Taxonomy" id="144530"/>
    <lineage>
        <taxon>Eukaryota</taxon>
        <taxon>Fungi</taxon>
        <taxon>Fungi incertae sedis</taxon>
        <taxon>Mucoromycota</taxon>
        <taxon>Glomeromycotina</taxon>
        <taxon>Glomeromycetes</taxon>
        <taxon>Archaeosporales</taxon>
        <taxon>Ambisporaceae</taxon>
        <taxon>Ambispora</taxon>
    </lineage>
</organism>
<sequence>MLRTQLKGNDLSYYSPDDEYSDSEESKALTIKHSIRIRFYENTHKFPEPKYMFNLKARGLTTPEKFVAWWNENHPDFQITVDPIKKWTYREDYDPSRYNIHWEEYGD</sequence>
<evidence type="ECO:0000256" key="1">
    <source>
        <dbReference type="SAM" id="MobiDB-lite"/>
    </source>
</evidence>
<gene>
    <name evidence="2" type="ORF">AGERDE_LOCUS4642</name>
</gene>
<reference evidence="2" key="1">
    <citation type="submission" date="2021-06" db="EMBL/GenBank/DDBJ databases">
        <authorList>
            <person name="Kallberg Y."/>
            <person name="Tangrot J."/>
            <person name="Rosling A."/>
        </authorList>
    </citation>
    <scope>NUCLEOTIDE SEQUENCE</scope>
    <source>
        <strain evidence="2">MT106</strain>
    </source>
</reference>
<accession>A0A9N9F3Z7</accession>
<dbReference type="EMBL" id="CAJVPL010000552">
    <property type="protein sequence ID" value="CAG8509000.1"/>
    <property type="molecule type" value="Genomic_DNA"/>
</dbReference>
<evidence type="ECO:0000313" key="2">
    <source>
        <dbReference type="EMBL" id="CAG8509000.1"/>
    </source>
</evidence>
<keyword evidence="3" id="KW-1185">Reference proteome</keyword>
<proteinExistence type="predicted"/>
<dbReference type="Proteomes" id="UP000789831">
    <property type="component" value="Unassembled WGS sequence"/>
</dbReference>
<evidence type="ECO:0000313" key="3">
    <source>
        <dbReference type="Proteomes" id="UP000789831"/>
    </source>
</evidence>
<comment type="caution">
    <text evidence="2">The sequence shown here is derived from an EMBL/GenBank/DDBJ whole genome shotgun (WGS) entry which is preliminary data.</text>
</comment>
<dbReference type="OrthoDB" id="2367682at2759"/>
<protein>
    <submittedName>
        <fullName evidence="2">12049_t:CDS:1</fullName>
    </submittedName>
</protein>